<dbReference type="EMBL" id="AGCA01000152">
    <property type="protein sequence ID" value="EGY29340.1"/>
    <property type="molecule type" value="Genomic_DNA"/>
</dbReference>
<comment type="caution">
    <text evidence="1">The sequence shown here is derived from an EMBL/GenBank/DDBJ whole genome shotgun (WGS) entry which is preliminary data.</text>
</comment>
<organism evidence="1 2">
    <name type="scientific">Candidatus Regiella insecticola 5.15</name>
    <dbReference type="NCBI Taxonomy" id="1005043"/>
    <lineage>
        <taxon>Bacteria</taxon>
        <taxon>Pseudomonadati</taxon>
        <taxon>Pseudomonadota</taxon>
        <taxon>Gammaproteobacteria</taxon>
        <taxon>Enterobacterales</taxon>
        <taxon>Enterobacteriaceae</taxon>
        <taxon>aphid secondary symbionts</taxon>
        <taxon>Candidatus Regiella</taxon>
    </lineage>
</organism>
<sequence>MIVKILPLCWILIPMMKVKKLAQQERLAEDLRLLYVALTRSVYHCSIGIAPLTKGCRKQGNSDLHQTAIGYLLQRGEPGDADYLAEQLAILMATDNKSDDIAVSVVAALDKQIWQPQKSTKILLAAKTFTRQIQDHWRVTSYSGLQQALHSPVAPVAQPRDVVKSVATECLTKPTWLTSLNSDTVSKTVSLVNNLTPHHFPRGAIAGTFLHGLLELLDFSQPIDLEWLTDQLLKKGFDTIWSPVLQQWLTDILHTPLNETGVSLASLTPANKQAELQFYLPINSLLQASELDNLIKQYDP</sequence>
<dbReference type="InterPro" id="IPR011604">
    <property type="entry name" value="PDDEXK-like_dom_sf"/>
</dbReference>
<reference evidence="1 2" key="1">
    <citation type="journal article" date="2012" name="Genome Res.">
        <title>Genomic basis of endosymbiont-conferred protection against an insect parasitoid.</title>
        <authorList>
            <person name="Hansen A.K."/>
            <person name="Vorburger C."/>
            <person name="Moran N.A."/>
        </authorList>
    </citation>
    <scope>NUCLEOTIDE SEQUENCE [LARGE SCALE GENOMIC DNA]</scope>
    <source>
        <strain evidence="2">R5.15</strain>
    </source>
</reference>
<keyword evidence="2" id="KW-1185">Reference proteome</keyword>
<dbReference type="Proteomes" id="UP000004116">
    <property type="component" value="Unassembled WGS sequence"/>
</dbReference>
<dbReference type="Gene3D" id="3.40.50.300">
    <property type="entry name" value="P-loop containing nucleotide triphosphate hydrolases"/>
    <property type="match status" value="1"/>
</dbReference>
<evidence type="ECO:0008006" key="3">
    <source>
        <dbReference type="Google" id="ProtNLM"/>
    </source>
</evidence>
<name>G2GY40_9ENTR</name>
<dbReference type="InterPro" id="IPR027417">
    <property type="entry name" value="P-loop_NTPase"/>
</dbReference>
<dbReference type="AlphaFoldDB" id="G2GY40"/>
<dbReference type="Gene3D" id="3.90.320.10">
    <property type="match status" value="1"/>
</dbReference>
<protein>
    <recommendedName>
        <fullName evidence="3">DNA helicase</fullName>
    </recommendedName>
</protein>
<proteinExistence type="predicted"/>
<feature type="non-terminal residue" evidence="1">
    <location>
        <position position="300"/>
    </location>
</feature>
<dbReference type="SUPFAM" id="SSF52980">
    <property type="entry name" value="Restriction endonuclease-like"/>
    <property type="match status" value="1"/>
</dbReference>
<accession>G2GY40</accession>
<evidence type="ECO:0000313" key="2">
    <source>
        <dbReference type="Proteomes" id="UP000004116"/>
    </source>
</evidence>
<gene>
    <name evidence="1" type="ORF">Rin_00006910</name>
</gene>
<dbReference type="InterPro" id="IPR011335">
    <property type="entry name" value="Restrct_endonuc-II-like"/>
</dbReference>
<evidence type="ECO:0000313" key="1">
    <source>
        <dbReference type="EMBL" id="EGY29340.1"/>
    </source>
</evidence>
<dbReference type="SUPFAM" id="SSF52540">
    <property type="entry name" value="P-loop containing nucleoside triphosphate hydrolases"/>
    <property type="match status" value="1"/>
</dbReference>